<evidence type="ECO:0000256" key="1">
    <source>
        <dbReference type="SAM" id="MobiDB-lite"/>
    </source>
</evidence>
<evidence type="ECO:0000313" key="2">
    <source>
        <dbReference type="EMBL" id="KAG8194443.1"/>
    </source>
</evidence>
<feature type="compositionally biased region" description="Basic and acidic residues" evidence="1">
    <location>
        <begin position="12"/>
        <end position="29"/>
    </location>
</feature>
<dbReference type="EMBL" id="JAFNEN010000103">
    <property type="protein sequence ID" value="KAG8194443.1"/>
    <property type="molecule type" value="Genomic_DNA"/>
</dbReference>
<proteinExistence type="predicted"/>
<gene>
    <name evidence="2" type="ORF">JTE90_011052</name>
</gene>
<sequence length="248" mass="27782">MLLTGTDINPSIKEDESKKEMEFKKRAMEESGSEESEEGDGTAALGPLQCSSIKIGSYTVVPQPNKPYVDVILNVHNLTFDAPLQSDPSKQVRIKLGSADILKMYVHFGRGLLVMFIDITQEFGELLRNALHMIENGTLNSDPSTKDDKTHLTLTFIIQCMTEDQMRFIRSKFPCKKCYNEIIEIDQKTANGILVNSTHNQVLEKLPDSFAVRVPDAPSEPMEQHHTGEDITRISEGKQHCSCVNPKT</sequence>
<accession>A0AAV6VEM0</accession>
<protein>
    <submittedName>
        <fullName evidence="2">Uncharacterized protein</fullName>
    </submittedName>
</protein>
<reference evidence="2 3" key="1">
    <citation type="journal article" date="2022" name="Nat. Ecol. Evol.">
        <title>A masculinizing supergene underlies an exaggerated male reproductive morph in a spider.</title>
        <authorList>
            <person name="Hendrickx F."/>
            <person name="De Corte Z."/>
            <person name="Sonet G."/>
            <person name="Van Belleghem S.M."/>
            <person name="Kostlbacher S."/>
            <person name="Vangestel C."/>
        </authorList>
    </citation>
    <scope>NUCLEOTIDE SEQUENCE [LARGE SCALE GENOMIC DNA]</scope>
    <source>
        <strain evidence="2">W744_W776</strain>
    </source>
</reference>
<feature type="compositionally biased region" description="Acidic residues" evidence="1">
    <location>
        <begin position="31"/>
        <end position="40"/>
    </location>
</feature>
<organism evidence="2 3">
    <name type="scientific">Oedothorax gibbosus</name>
    <dbReference type="NCBI Taxonomy" id="931172"/>
    <lineage>
        <taxon>Eukaryota</taxon>
        <taxon>Metazoa</taxon>
        <taxon>Ecdysozoa</taxon>
        <taxon>Arthropoda</taxon>
        <taxon>Chelicerata</taxon>
        <taxon>Arachnida</taxon>
        <taxon>Araneae</taxon>
        <taxon>Araneomorphae</taxon>
        <taxon>Entelegynae</taxon>
        <taxon>Araneoidea</taxon>
        <taxon>Linyphiidae</taxon>
        <taxon>Erigoninae</taxon>
        <taxon>Oedothorax</taxon>
    </lineage>
</organism>
<feature type="region of interest" description="Disordered" evidence="1">
    <location>
        <begin position="1"/>
        <end position="44"/>
    </location>
</feature>
<name>A0AAV6VEM0_9ARAC</name>
<keyword evidence="3" id="KW-1185">Reference proteome</keyword>
<evidence type="ECO:0000313" key="3">
    <source>
        <dbReference type="Proteomes" id="UP000827092"/>
    </source>
</evidence>
<comment type="caution">
    <text evidence="2">The sequence shown here is derived from an EMBL/GenBank/DDBJ whole genome shotgun (WGS) entry which is preliminary data.</text>
</comment>
<dbReference type="AlphaFoldDB" id="A0AAV6VEM0"/>
<dbReference type="Proteomes" id="UP000827092">
    <property type="component" value="Unassembled WGS sequence"/>
</dbReference>